<evidence type="ECO:0000259" key="2">
    <source>
        <dbReference type="PROSITE" id="PS50222"/>
    </source>
</evidence>
<evidence type="ECO:0000313" key="4">
    <source>
        <dbReference type="Proteomes" id="UP000631114"/>
    </source>
</evidence>
<dbReference type="SUPFAM" id="SSF47473">
    <property type="entry name" value="EF-hand"/>
    <property type="match status" value="1"/>
</dbReference>
<dbReference type="GO" id="GO:0005509">
    <property type="term" value="F:calcium ion binding"/>
    <property type="evidence" value="ECO:0007669"/>
    <property type="project" value="InterPro"/>
</dbReference>
<dbReference type="PROSITE" id="PS50222">
    <property type="entry name" value="EF_HAND_2"/>
    <property type="match status" value="1"/>
</dbReference>
<protein>
    <recommendedName>
        <fullName evidence="2">EF-hand domain-containing protein</fullName>
    </recommendedName>
</protein>
<dbReference type="PROSITE" id="PS00018">
    <property type="entry name" value="EF_HAND_1"/>
    <property type="match status" value="1"/>
</dbReference>
<dbReference type="Proteomes" id="UP000631114">
    <property type="component" value="Unassembled WGS sequence"/>
</dbReference>
<dbReference type="InterPro" id="IPR011992">
    <property type="entry name" value="EF-hand-dom_pair"/>
</dbReference>
<organism evidence="3 4">
    <name type="scientific">Coptis chinensis</name>
    <dbReference type="NCBI Taxonomy" id="261450"/>
    <lineage>
        <taxon>Eukaryota</taxon>
        <taxon>Viridiplantae</taxon>
        <taxon>Streptophyta</taxon>
        <taxon>Embryophyta</taxon>
        <taxon>Tracheophyta</taxon>
        <taxon>Spermatophyta</taxon>
        <taxon>Magnoliopsida</taxon>
        <taxon>Ranunculales</taxon>
        <taxon>Ranunculaceae</taxon>
        <taxon>Coptidoideae</taxon>
        <taxon>Coptis</taxon>
    </lineage>
</organism>
<dbReference type="CDD" id="cd00051">
    <property type="entry name" value="EFh"/>
    <property type="match status" value="1"/>
</dbReference>
<feature type="domain" description="EF-hand" evidence="2">
    <location>
        <begin position="14"/>
        <end position="49"/>
    </location>
</feature>
<accession>A0A835H4P3</accession>
<dbReference type="Gene3D" id="1.10.238.10">
    <property type="entry name" value="EF-hand"/>
    <property type="match status" value="1"/>
</dbReference>
<dbReference type="InterPro" id="IPR002048">
    <property type="entry name" value="EF_hand_dom"/>
</dbReference>
<dbReference type="AlphaFoldDB" id="A0A835H4P3"/>
<proteinExistence type="predicted"/>
<dbReference type="Pfam" id="PF13499">
    <property type="entry name" value="EF-hand_7"/>
    <property type="match status" value="1"/>
</dbReference>
<keyword evidence="1" id="KW-0106">Calcium</keyword>
<name>A0A835H4P3_9MAGN</name>
<dbReference type="OrthoDB" id="40902at2759"/>
<dbReference type="EMBL" id="JADFTS010000008">
    <property type="protein sequence ID" value="KAF9592844.1"/>
    <property type="molecule type" value="Genomic_DNA"/>
</dbReference>
<dbReference type="SMART" id="SM00054">
    <property type="entry name" value="EFh"/>
    <property type="match status" value="1"/>
</dbReference>
<keyword evidence="4" id="KW-1185">Reference proteome</keyword>
<dbReference type="InterPro" id="IPR018247">
    <property type="entry name" value="EF_Hand_1_Ca_BS"/>
</dbReference>
<feature type="non-terminal residue" evidence="3">
    <location>
        <position position="89"/>
    </location>
</feature>
<gene>
    <name evidence="3" type="ORF">IFM89_017809</name>
</gene>
<comment type="caution">
    <text evidence="3">The sequence shown here is derived from an EMBL/GenBank/DDBJ whole genome shotgun (WGS) entry which is preliminary data.</text>
</comment>
<evidence type="ECO:0000256" key="1">
    <source>
        <dbReference type="ARBA" id="ARBA00022837"/>
    </source>
</evidence>
<reference evidence="3 4" key="1">
    <citation type="submission" date="2020-10" db="EMBL/GenBank/DDBJ databases">
        <title>The Coptis chinensis genome and diversification of protoberbering-type alkaloids.</title>
        <authorList>
            <person name="Wang B."/>
            <person name="Shu S."/>
            <person name="Song C."/>
            <person name="Liu Y."/>
        </authorList>
    </citation>
    <scope>NUCLEOTIDE SEQUENCE [LARGE SCALE GENOMIC DNA]</scope>
    <source>
        <strain evidence="3">HL-2020</strain>
        <tissue evidence="3">Leaf</tissue>
    </source>
</reference>
<evidence type="ECO:0000313" key="3">
    <source>
        <dbReference type="EMBL" id="KAF9592844.1"/>
    </source>
</evidence>
<sequence>TVLSAYDVLGHQLERDEHLYTAFQYFDKDNSGFITRDELETAMKDHGMGDEATIMDIIAEVDSDNVSILSQKFRNFSPVYHVHSPISVQ</sequence>